<keyword evidence="3" id="KW-0378">Hydrolase</keyword>
<keyword evidence="5" id="KW-1185">Reference proteome</keyword>
<proteinExistence type="predicted"/>
<dbReference type="EMBL" id="CP026100">
    <property type="protein sequence ID" value="AYV45231.1"/>
    <property type="molecule type" value="Genomic_DNA"/>
</dbReference>
<reference evidence="3 4" key="1">
    <citation type="submission" date="2017-12" db="EMBL/GenBank/DDBJ databases">
        <title>The genome sequence of Caulobacter flavus CGMCC1 15093.</title>
        <authorList>
            <person name="Gao J."/>
            <person name="Mao X."/>
            <person name="Sun J."/>
        </authorList>
    </citation>
    <scope>NUCLEOTIDE SEQUENCE [LARGE SCALE GENOMIC DNA]</scope>
    <source>
        <strain evidence="3 4">CGMCC1 15093</strain>
    </source>
</reference>
<dbReference type="RefSeq" id="WP_101711646.1">
    <property type="nucleotide sequence ID" value="NZ_CP026100.1"/>
</dbReference>
<dbReference type="OrthoDB" id="9771666at2"/>
<dbReference type="KEGG" id="cfh:C1707_02660"/>
<evidence type="ECO:0000313" key="5">
    <source>
        <dbReference type="Proteomes" id="UP000281192"/>
    </source>
</evidence>
<dbReference type="Proteomes" id="UP000234483">
    <property type="component" value="Unassembled WGS sequence"/>
</dbReference>
<name>A0A2N5CZ49_9CAUL</name>
<evidence type="ECO:0000313" key="4">
    <source>
        <dbReference type="Proteomes" id="UP000234483"/>
    </source>
</evidence>
<dbReference type="EMBL" id="PJRQ01000008">
    <property type="protein sequence ID" value="PLR19088.1"/>
    <property type="molecule type" value="Genomic_DNA"/>
</dbReference>
<dbReference type="Pfam" id="PF01738">
    <property type="entry name" value="DLH"/>
    <property type="match status" value="1"/>
</dbReference>
<dbReference type="AlphaFoldDB" id="A0A2N5CZ49"/>
<dbReference type="PANTHER" id="PTHR46623">
    <property type="entry name" value="CARBOXYMETHYLENEBUTENOLIDASE-RELATED"/>
    <property type="match status" value="1"/>
</dbReference>
<organism evidence="3 4">
    <name type="scientific">Caulobacter flavus</name>
    <dbReference type="NCBI Taxonomy" id="1679497"/>
    <lineage>
        <taxon>Bacteria</taxon>
        <taxon>Pseudomonadati</taxon>
        <taxon>Pseudomonadota</taxon>
        <taxon>Alphaproteobacteria</taxon>
        <taxon>Caulobacterales</taxon>
        <taxon>Caulobacteraceae</taxon>
        <taxon>Caulobacter</taxon>
    </lineage>
</organism>
<feature type="domain" description="Dienelactone hydrolase" evidence="1">
    <location>
        <begin position="19"/>
        <end position="220"/>
    </location>
</feature>
<dbReference type="Proteomes" id="UP000281192">
    <property type="component" value="Chromosome"/>
</dbReference>
<protein>
    <submittedName>
        <fullName evidence="3">Dienelactone hydrolase family protein</fullName>
    </submittedName>
</protein>
<dbReference type="InterPro" id="IPR029058">
    <property type="entry name" value="AB_hydrolase_fold"/>
</dbReference>
<dbReference type="SUPFAM" id="SSF53474">
    <property type="entry name" value="alpha/beta-Hydrolases"/>
    <property type="match status" value="1"/>
</dbReference>
<evidence type="ECO:0000313" key="3">
    <source>
        <dbReference type="EMBL" id="PLR19088.1"/>
    </source>
</evidence>
<dbReference type="PANTHER" id="PTHR46623:SF6">
    <property type="entry name" value="ALPHA_BETA-HYDROLASES SUPERFAMILY PROTEIN"/>
    <property type="match status" value="1"/>
</dbReference>
<dbReference type="GO" id="GO:0016787">
    <property type="term" value="F:hydrolase activity"/>
    <property type="evidence" value="ECO:0007669"/>
    <property type="project" value="UniProtKB-KW"/>
</dbReference>
<accession>A0A2N5CZ49</accession>
<dbReference type="Gene3D" id="3.40.50.1820">
    <property type="entry name" value="alpha/beta hydrolase"/>
    <property type="match status" value="1"/>
</dbReference>
<sequence>MTTTGTRIALCDRDGGPLSAFHVQPGEARRGGLVVLHAIWGITPHIREFSESLAEHGYEVIAPNLLDSADAPWPELNTEPAILDARMALGEQAGWGAASVPRVQAAIDALEGPVFVIGFCFGGTTAWLASTRAHGVTAVSAFYGGDIVRYRDETPKVPTILHFGKTDEMIPPADVAAIETAHPDLPIYQYDAGHAFVAPSGHHPDSARLSMLRTLQLFQRSGGSRGEA</sequence>
<reference evidence="2 5" key="2">
    <citation type="submission" date="2018-01" db="EMBL/GenBank/DDBJ databases">
        <title>Complete genome sequence of Caulobacter flavus RHGG3.</title>
        <authorList>
            <person name="Yang E."/>
        </authorList>
    </citation>
    <scope>NUCLEOTIDE SEQUENCE [LARGE SCALE GENOMIC DNA]</scope>
    <source>
        <strain evidence="2 5">RHGG3</strain>
    </source>
</reference>
<evidence type="ECO:0000259" key="1">
    <source>
        <dbReference type="Pfam" id="PF01738"/>
    </source>
</evidence>
<evidence type="ECO:0000313" key="2">
    <source>
        <dbReference type="EMBL" id="AYV45231.1"/>
    </source>
</evidence>
<dbReference type="InterPro" id="IPR002925">
    <property type="entry name" value="Dienelactn_hydro"/>
</dbReference>
<gene>
    <name evidence="2" type="ORF">C1707_02660</name>
    <name evidence="3" type="ORF">CFHF_03510</name>
</gene>
<dbReference type="InterPro" id="IPR051049">
    <property type="entry name" value="Dienelactone_hydrolase-like"/>
</dbReference>